<evidence type="ECO:0000256" key="16">
    <source>
        <dbReference type="SAM" id="Phobius"/>
    </source>
</evidence>
<evidence type="ECO:0000256" key="12">
    <source>
        <dbReference type="ARBA" id="ARBA00023065"/>
    </source>
</evidence>
<evidence type="ECO:0000256" key="7">
    <source>
        <dbReference type="ARBA" id="ARBA00022723"/>
    </source>
</evidence>
<evidence type="ECO:0000256" key="2">
    <source>
        <dbReference type="ARBA" id="ARBA00004167"/>
    </source>
</evidence>
<dbReference type="InterPro" id="IPR045087">
    <property type="entry name" value="Cu-oxidase_fam"/>
</dbReference>
<dbReference type="InterPro" id="IPR033138">
    <property type="entry name" value="Cu_oxidase_CS"/>
</dbReference>
<evidence type="ECO:0000259" key="17">
    <source>
        <dbReference type="Pfam" id="PF07731"/>
    </source>
</evidence>
<evidence type="ECO:0000313" key="20">
    <source>
        <dbReference type="Proteomes" id="UP000314983"/>
    </source>
</evidence>
<dbReference type="PANTHER" id="PTHR11709">
    <property type="entry name" value="MULTI-COPPER OXIDASE"/>
    <property type="match status" value="1"/>
</dbReference>
<feature type="domain" description="Plastocyanin-like" evidence="18">
    <location>
        <begin position="417"/>
        <end position="520"/>
    </location>
</feature>
<evidence type="ECO:0000256" key="5">
    <source>
        <dbReference type="ARBA" id="ARBA00022448"/>
    </source>
</evidence>
<accession>A0A4W4GES9</accession>
<dbReference type="InterPro" id="IPR011707">
    <property type="entry name" value="Cu-oxidase-like_N"/>
</dbReference>
<comment type="cofactor">
    <cofactor evidence="1">
        <name>Cu cation</name>
        <dbReference type="ChEBI" id="CHEBI:23378"/>
    </cofactor>
</comment>
<dbReference type="Ensembl" id="ENSEEET00000036935.2">
    <property type="protein sequence ID" value="ENSEEEP00000036508.2"/>
    <property type="gene ID" value="ENSEEEG00000017329.2"/>
</dbReference>
<evidence type="ECO:0000256" key="6">
    <source>
        <dbReference type="ARBA" id="ARBA00022692"/>
    </source>
</evidence>
<feature type="domain" description="Plastocyanin-like" evidence="18">
    <location>
        <begin position="64"/>
        <end position="168"/>
    </location>
</feature>
<keyword evidence="15" id="KW-0325">Glycoprotein</keyword>
<organism evidence="19 20">
    <name type="scientific">Electrophorus electricus</name>
    <name type="common">Electric eel</name>
    <name type="synonym">Gymnotus electricus</name>
    <dbReference type="NCBI Taxonomy" id="8005"/>
    <lineage>
        <taxon>Eukaryota</taxon>
        <taxon>Metazoa</taxon>
        <taxon>Chordata</taxon>
        <taxon>Craniata</taxon>
        <taxon>Vertebrata</taxon>
        <taxon>Euteleostomi</taxon>
        <taxon>Actinopterygii</taxon>
        <taxon>Neopterygii</taxon>
        <taxon>Teleostei</taxon>
        <taxon>Ostariophysi</taxon>
        <taxon>Gymnotiformes</taxon>
        <taxon>Gymnotoidei</taxon>
        <taxon>Gymnotidae</taxon>
        <taxon>Electrophorus</taxon>
    </lineage>
</organism>
<reference evidence="19" key="3">
    <citation type="submission" date="2020-05" db="EMBL/GenBank/DDBJ databases">
        <title>Electrophorus electricus (electric eel) genome, fEleEle1, primary haplotype.</title>
        <authorList>
            <person name="Myers G."/>
            <person name="Meyer A."/>
            <person name="Fedrigo O."/>
            <person name="Formenti G."/>
            <person name="Rhie A."/>
            <person name="Tracey A."/>
            <person name="Sims Y."/>
            <person name="Jarvis E.D."/>
        </authorList>
    </citation>
    <scope>NUCLEOTIDE SEQUENCE [LARGE SCALE GENOMIC DNA]</scope>
</reference>
<sequence length="1064" mass="120134">RFLGFYSKYLNYRPACCFLCCRHASMFLQQGPHRVGHVYKKAIYKQYTDGTYSTEIPKPSWLGYLGPVLKAEADDTIELHLKNFGFRHYSLHSHGVFYLKNSEGALYPDGSSGADKHDDGVAPGRTHIYNWTVKDAPTQDDANCLTWAYHSHVLASKDISSGLIGALLTCKKGVRVTRRADVDKDFLLMFSVVDENLSWYLHENIQTFCTDPHAVDPNDPEFQQSNQMNAINGYMYGNLPEIELCQYQRVAWHLLGMGNEVDVHSVYFHGHTLLTRGHRVDTVSLFPATFLNVEMVSFTTGKWLFGCQVNSHLQDGMQALFRVTPCTGQNDSLATQNGTTRKYFIVAEMVHWSYAPSGVDQLNNALLNESQRPSRLYFGKGFGHLGGEYVKVVFRAYNDSTFLYKKEPTSKETHLGILGPVLRAEVGDVLEVTFLNKADKNYSIQPHGLQYIKLYEGALYEDGTVKNGSHVPPGGSFTYRWQVREGPTESDPPCITYLYFSSTDPIRDTNSGLVGPLLVCKEGALSSNDTQRDVDHEFFLLFSIFDENLSWYLNNSIKIYGMNESTANDDAFVESNMMHAVNGYMYGNLPGLDMCNGARVRWHVLGLGTNVDMHGVHFQGNTFLKEGTTRDTLSVFPHTSVTVFMQAVTAGLFEVSCRVTEHYIGGMKVQYRVRACGQSSTASPTVPNVKYFIAAEEVEWDYSPNRTWEFDPGSIFVGRGKNRLGSKYKKVIYREFTTDTFMTRKQRLPEEQHLEILGPIIRAEVGDILQITFLNKASRPYSIQPHGVQAFPPQAEPVLPGEEKHYCKSIPERSGPSASQPNCITFAYYSNVDFIKDTASGLIGPLVVCRKGTLNRARRRLDVDREFALIFLIFDENMSWYLEQNIKEYYNSSLPLIKNSEFQESNKMHGINGKVYGNLCGLDMQKGERVDWYLLGMGSEVDLHTVHLHGHTFIYKTDLAHRADELDLFPGTFQTTEMVADAEGMWLLHCHVVDHISAGMETVYTVNPRAGETDSHAPVTALYLNLIIAKNQICLFIVMFYMVTLFLILDIVCSLSSILSIQTF</sequence>
<evidence type="ECO:0000256" key="14">
    <source>
        <dbReference type="ARBA" id="ARBA00023157"/>
    </source>
</evidence>
<dbReference type="GO" id="GO:0006826">
    <property type="term" value="P:iron ion transport"/>
    <property type="evidence" value="ECO:0007669"/>
    <property type="project" value="TreeGrafter"/>
</dbReference>
<comment type="similarity">
    <text evidence="3">Belongs to the multicopper oxidase family.</text>
</comment>
<evidence type="ECO:0000259" key="18">
    <source>
        <dbReference type="Pfam" id="PF07732"/>
    </source>
</evidence>
<evidence type="ECO:0000256" key="3">
    <source>
        <dbReference type="ARBA" id="ARBA00010609"/>
    </source>
</evidence>
<dbReference type="PROSITE" id="PS00080">
    <property type="entry name" value="MULTICOPPER_OXIDASE2"/>
    <property type="match status" value="1"/>
</dbReference>
<reference evidence="19" key="5">
    <citation type="submission" date="2025-09" db="UniProtKB">
        <authorList>
            <consortium name="Ensembl"/>
        </authorList>
    </citation>
    <scope>IDENTIFICATION</scope>
</reference>
<dbReference type="Proteomes" id="UP000314983">
    <property type="component" value="Chromosome 17"/>
</dbReference>
<reference evidence="20" key="1">
    <citation type="journal article" date="2014" name="Science">
        <title>Nonhuman genetics. Genomic basis for the convergent evolution of electric organs.</title>
        <authorList>
            <person name="Gallant J.R."/>
            <person name="Traeger L.L."/>
            <person name="Volkening J.D."/>
            <person name="Moffett H."/>
            <person name="Chen P.H."/>
            <person name="Novina C.D."/>
            <person name="Phillips G.N.Jr."/>
            <person name="Anand R."/>
            <person name="Wells G.B."/>
            <person name="Pinch M."/>
            <person name="Guth R."/>
            <person name="Unguez G.A."/>
            <person name="Albert J.S."/>
            <person name="Zakon H.H."/>
            <person name="Samanta M.P."/>
            <person name="Sussman M.R."/>
        </authorList>
    </citation>
    <scope>NUCLEOTIDE SEQUENCE [LARGE SCALE GENOMIC DNA]</scope>
</reference>
<keyword evidence="6 16" id="KW-0812">Transmembrane</keyword>
<dbReference type="SUPFAM" id="SSF49503">
    <property type="entry name" value="Cupredoxins"/>
    <property type="match status" value="6"/>
</dbReference>
<dbReference type="GO" id="GO:0005507">
    <property type="term" value="F:copper ion binding"/>
    <property type="evidence" value="ECO:0007669"/>
    <property type="project" value="InterPro"/>
</dbReference>
<keyword evidence="5" id="KW-0813">Transport</keyword>
<evidence type="ECO:0000256" key="4">
    <source>
        <dbReference type="ARBA" id="ARBA00013107"/>
    </source>
</evidence>
<feature type="domain" description="Plastocyanin-like" evidence="17">
    <location>
        <begin position="226"/>
        <end position="324"/>
    </location>
</feature>
<gene>
    <name evidence="19" type="primary">LOC113581195</name>
</gene>
<keyword evidence="13 16" id="KW-0472">Membrane</keyword>
<dbReference type="GeneTree" id="ENSGT00940000158517"/>
<dbReference type="GO" id="GO:0004322">
    <property type="term" value="F:ferroxidase activity"/>
    <property type="evidence" value="ECO:0007669"/>
    <property type="project" value="UniProtKB-EC"/>
</dbReference>
<keyword evidence="11" id="KW-0560">Oxidoreductase</keyword>
<keyword evidence="9" id="KW-0677">Repeat</keyword>
<evidence type="ECO:0000256" key="15">
    <source>
        <dbReference type="ARBA" id="ARBA00023180"/>
    </source>
</evidence>
<dbReference type="FunFam" id="2.60.40.420:FF:000002">
    <property type="entry name" value="Hephaestin like 1"/>
    <property type="match status" value="2"/>
</dbReference>
<keyword evidence="8" id="KW-0732">Signal</keyword>
<dbReference type="PROSITE" id="PS00079">
    <property type="entry name" value="MULTICOPPER_OXIDASE1"/>
    <property type="match status" value="2"/>
</dbReference>
<dbReference type="PANTHER" id="PTHR11709:SF504">
    <property type="entry name" value="PLASTOCYANIN-LIKE DOMAIN-CONTAINING PROTEIN"/>
    <property type="match status" value="1"/>
</dbReference>
<evidence type="ECO:0000256" key="13">
    <source>
        <dbReference type="ARBA" id="ARBA00023136"/>
    </source>
</evidence>
<reference evidence="20" key="2">
    <citation type="journal article" date="2017" name="Sci. Adv.">
        <title>A tail of two voltages: Proteomic comparison of the three electric organs of the electric eel.</title>
        <authorList>
            <person name="Traeger L.L."/>
            <person name="Sabat G."/>
            <person name="Barrett-Wilt G.A."/>
            <person name="Wells G.B."/>
            <person name="Sussman M.R."/>
        </authorList>
    </citation>
    <scope>NUCLEOTIDE SEQUENCE [LARGE SCALE GENOMIC DNA]</scope>
</reference>
<dbReference type="STRING" id="8005.ENSEEEP00000036508"/>
<feature type="transmembrane region" description="Helical" evidence="16">
    <location>
        <begin position="1035"/>
        <end position="1061"/>
    </location>
</feature>
<evidence type="ECO:0000256" key="11">
    <source>
        <dbReference type="ARBA" id="ARBA00023002"/>
    </source>
</evidence>
<name>A0A4W4GES9_ELEEL</name>
<dbReference type="InterPro" id="IPR002355">
    <property type="entry name" value="Cu_oxidase_Cu_BS"/>
</dbReference>
<protein>
    <recommendedName>
        <fullName evidence="4">ferroxidase</fullName>
        <ecNumber evidence="4">1.16.3.1</ecNumber>
    </recommendedName>
</protein>
<evidence type="ECO:0000256" key="1">
    <source>
        <dbReference type="ARBA" id="ARBA00001935"/>
    </source>
</evidence>
<dbReference type="AlphaFoldDB" id="A0A4W4GES9"/>
<evidence type="ECO:0000313" key="19">
    <source>
        <dbReference type="Ensembl" id="ENSEEEP00000036508.2"/>
    </source>
</evidence>
<dbReference type="GO" id="GO:0005886">
    <property type="term" value="C:plasma membrane"/>
    <property type="evidence" value="ECO:0007669"/>
    <property type="project" value="TreeGrafter"/>
</dbReference>
<evidence type="ECO:0000256" key="9">
    <source>
        <dbReference type="ARBA" id="ARBA00022737"/>
    </source>
</evidence>
<dbReference type="OMA" id="FHVYRWE"/>
<evidence type="ECO:0000256" key="10">
    <source>
        <dbReference type="ARBA" id="ARBA00022989"/>
    </source>
</evidence>
<reference evidence="19" key="4">
    <citation type="submission" date="2025-08" db="UniProtKB">
        <authorList>
            <consortium name="Ensembl"/>
        </authorList>
    </citation>
    <scope>IDENTIFICATION</scope>
</reference>
<dbReference type="InterPro" id="IPR011706">
    <property type="entry name" value="Cu-oxidase_C"/>
</dbReference>
<dbReference type="Pfam" id="PF07732">
    <property type="entry name" value="Cu-oxidase_3"/>
    <property type="match status" value="2"/>
</dbReference>
<dbReference type="InterPro" id="IPR008972">
    <property type="entry name" value="Cupredoxin"/>
</dbReference>
<proteinExistence type="inferred from homology"/>
<keyword evidence="14" id="KW-1015">Disulfide bond</keyword>
<dbReference type="EC" id="1.16.3.1" evidence="4"/>
<feature type="domain" description="Plastocyanin-like" evidence="17">
    <location>
        <begin position="904"/>
        <end position="1008"/>
    </location>
</feature>
<dbReference type="Gene3D" id="2.60.40.420">
    <property type="entry name" value="Cupredoxins - blue copper proteins"/>
    <property type="match status" value="3"/>
</dbReference>
<keyword evidence="7" id="KW-0479">Metal-binding</keyword>
<dbReference type="FunFam" id="2.60.40.420:FF:000009">
    <property type="entry name" value="Ceruloplasmin"/>
    <property type="match status" value="1"/>
</dbReference>
<comment type="subcellular location">
    <subcellularLocation>
        <location evidence="2">Membrane</location>
        <topology evidence="2">Single-pass membrane protein</topology>
    </subcellularLocation>
</comment>
<keyword evidence="12" id="KW-0406">Ion transport</keyword>
<keyword evidence="10 16" id="KW-1133">Transmembrane helix</keyword>
<keyword evidence="20" id="KW-1185">Reference proteome</keyword>
<dbReference type="Pfam" id="PF07731">
    <property type="entry name" value="Cu-oxidase_2"/>
    <property type="match status" value="2"/>
</dbReference>
<evidence type="ECO:0000256" key="8">
    <source>
        <dbReference type="ARBA" id="ARBA00022729"/>
    </source>
</evidence>